<sequence>MYEKDGLKFIKKTKEEIRFEKKSRQNSLYGKFNEIKKSNNNV</sequence>
<name>A0A0F9PZ45_9ZZZZ</name>
<reference evidence="1" key="1">
    <citation type="journal article" date="2015" name="Nature">
        <title>Complex archaea that bridge the gap between prokaryotes and eukaryotes.</title>
        <authorList>
            <person name="Spang A."/>
            <person name="Saw J.H."/>
            <person name="Jorgensen S.L."/>
            <person name="Zaremba-Niedzwiedzka K."/>
            <person name="Martijn J."/>
            <person name="Lind A.E."/>
            <person name="van Eijk R."/>
            <person name="Schleper C."/>
            <person name="Guy L."/>
            <person name="Ettema T.J."/>
        </authorList>
    </citation>
    <scope>NUCLEOTIDE SEQUENCE</scope>
</reference>
<evidence type="ECO:0000313" key="1">
    <source>
        <dbReference type="EMBL" id="KKN30007.1"/>
    </source>
</evidence>
<dbReference type="AlphaFoldDB" id="A0A0F9PZ45"/>
<gene>
    <name evidence="1" type="ORF">LCGC14_0838240</name>
</gene>
<organism evidence="1">
    <name type="scientific">marine sediment metagenome</name>
    <dbReference type="NCBI Taxonomy" id="412755"/>
    <lineage>
        <taxon>unclassified sequences</taxon>
        <taxon>metagenomes</taxon>
        <taxon>ecological metagenomes</taxon>
    </lineage>
</organism>
<protein>
    <submittedName>
        <fullName evidence="1">Uncharacterized protein</fullName>
    </submittedName>
</protein>
<comment type="caution">
    <text evidence="1">The sequence shown here is derived from an EMBL/GenBank/DDBJ whole genome shotgun (WGS) entry which is preliminary data.</text>
</comment>
<dbReference type="EMBL" id="LAZR01002441">
    <property type="protein sequence ID" value="KKN30007.1"/>
    <property type="molecule type" value="Genomic_DNA"/>
</dbReference>
<proteinExistence type="predicted"/>
<accession>A0A0F9PZ45</accession>